<protein>
    <submittedName>
        <fullName evidence="2">Uncharacterized protein</fullName>
    </submittedName>
</protein>
<name>A0A8H7JF42_9PLEO</name>
<accession>A0A8H7JF42</accession>
<proteinExistence type="predicted"/>
<evidence type="ECO:0000313" key="3">
    <source>
        <dbReference type="Proteomes" id="UP000651452"/>
    </source>
</evidence>
<feature type="region of interest" description="Disordered" evidence="1">
    <location>
        <begin position="186"/>
        <end position="230"/>
    </location>
</feature>
<comment type="caution">
    <text evidence="2">The sequence shown here is derived from an EMBL/GenBank/DDBJ whole genome shotgun (WGS) entry which is preliminary data.</text>
</comment>
<organism evidence="2 3">
    <name type="scientific">Ascochyta lentis</name>
    <dbReference type="NCBI Taxonomy" id="205686"/>
    <lineage>
        <taxon>Eukaryota</taxon>
        <taxon>Fungi</taxon>
        <taxon>Dikarya</taxon>
        <taxon>Ascomycota</taxon>
        <taxon>Pezizomycotina</taxon>
        <taxon>Dothideomycetes</taxon>
        <taxon>Pleosporomycetidae</taxon>
        <taxon>Pleosporales</taxon>
        <taxon>Pleosporineae</taxon>
        <taxon>Didymellaceae</taxon>
        <taxon>Ascochyta</taxon>
    </lineage>
</organism>
<reference evidence="2" key="1">
    <citation type="submission" date="2018-12" db="EMBL/GenBank/DDBJ databases">
        <authorList>
            <person name="Syme R.A."/>
            <person name="Farfan-Caceres L."/>
            <person name="Lichtenzveig J."/>
        </authorList>
    </citation>
    <scope>NUCLEOTIDE SEQUENCE</scope>
    <source>
        <strain evidence="2">Al4</strain>
    </source>
</reference>
<sequence length="230" mass="25377">MTTGSLPLDVQATHKARIDNDIINLCGKPKPLYTIPTAHGVGLYTHVAGPKIAQRNPQSSYADRADGEVALLPLGGPHKIVPSKLREPPNKEIAAIYKQLRDAVQAEEKIWSDMRAAAETKGEAAKDAYKMNLDTLKKKYGDIDTSVSESAKLQLDRAKRDIRSLSEVTGEECVDVPKRRRVSLAEHLKARRQSTDVPVSGTDTHKERQGSASKAGNIYEAYRDPRRQGR</sequence>
<dbReference type="AlphaFoldDB" id="A0A8H7JF42"/>
<evidence type="ECO:0000313" key="2">
    <source>
        <dbReference type="EMBL" id="KAF9701748.1"/>
    </source>
</evidence>
<reference evidence="2" key="2">
    <citation type="submission" date="2020-09" db="EMBL/GenBank/DDBJ databases">
        <title>Reference genome assembly for Australian Ascochyta lentis isolate Al4.</title>
        <authorList>
            <person name="Lee R.C."/>
            <person name="Farfan-Caceres L.M."/>
            <person name="Debler J.W."/>
            <person name="Williams A.H."/>
            <person name="Henares B.M."/>
        </authorList>
    </citation>
    <scope>NUCLEOTIDE SEQUENCE</scope>
    <source>
        <strain evidence="2">Al4</strain>
    </source>
</reference>
<dbReference type="OrthoDB" id="3693506at2759"/>
<gene>
    <name evidence="2" type="ORF">EKO04_000107</name>
</gene>
<evidence type="ECO:0000256" key="1">
    <source>
        <dbReference type="SAM" id="MobiDB-lite"/>
    </source>
</evidence>
<dbReference type="Proteomes" id="UP000651452">
    <property type="component" value="Unassembled WGS sequence"/>
</dbReference>
<dbReference type="EMBL" id="RZGK01000002">
    <property type="protein sequence ID" value="KAF9701748.1"/>
    <property type="molecule type" value="Genomic_DNA"/>
</dbReference>
<keyword evidence="3" id="KW-1185">Reference proteome</keyword>
<feature type="compositionally biased region" description="Basic and acidic residues" evidence="1">
    <location>
        <begin position="221"/>
        <end position="230"/>
    </location>
</feature>